<proteinExistence type="predicted"/>
<comment type="caution">
    <text evidence="1">The sequence shown here is derived from an EMBL/GenBank/DDBJ whole genome shotgun (WGS) entry which is preliminary data.</text>
</comment>
<dbReference type="EMBL" id="VCGU01000458">
    <property type="protein sequence ID" value="TRY63450.1"/>
    <property type="molecule type" value="Genomic_DNA"/>
</dbReference>
<name>A0A553NDD0_TIGCA</name>
<reference evidence="1 2" key="1">
    <citation type="journal article" date="2018" name="Nat. Ecol. Evol.">
        <title>Genomic signatures of mitonuclear coevolution across populations of Tigriopus californicus.</title>
        <authorList>
            <person name="Barreto F.S."/>
            <person name="Watson E.T."/>
            <person name="Lima T.G."/>
            <person name="Willett C.S."/>
            <person name="Edmands S."/>
            <person name="Li W."/>
            <person name="Burton R.S."/>
        </authorList>
    </citation>
    <scope>NUCLEOTIDE SEQUENCE [LARGE SCALE GENOMIC DNA]</scope>
    <source>
        <strain evidence="1 2">San Diego</strain>
    </source>
</reference>
<evidence type="ECO:0000313" key="2">
    <source>
        <dbReference type="Proteomes" id="UP000318571"/>
    </source>
</evidence>
<dbReference type="Proteomes" id="UP000318571">
    <property type="component" value="Chromosome 10"/>
</dbReference>
<sequence length="67" mass="7472">MGKVNYGRGFEMVKRNDQITYIQTGCAWAALGELIHVPDYYFPRPEEFTISLPNTGGGIVEDSTTLC</sequence>
<evidence type="ECO:0000313" key="1">
    <source>
        <dbReference type="EMBL" id="TRY63450.1"/>
    </source>
</evidence>
<keyword evidence="2" id="KW-1185">Reference proteome</keyword>
<protein>
    <submittedName>
        <fullName evidence="1">Uncharacterized protein</fullName>
    </submittedName>
</protein>
<organism evidence="1 2">
    <name type="scientific">Tigriopus californicus</name>
    <name type="common">Marine copepod</name>
    <dbReference type="NCBI Taxonomy" id="6832"/>
    <lineage>
        <taxon>Eukaryota</taxon>
        <taxon>Metazoa</taxon>
        <taxon>Ecdysozoa</taxon>
        <taxon>Arthropoda</taxon>
        <taxon>Crustacea</taxon>
        <taxon>Multicrustacea</taxon>
        <taxon>Hexanauplia</taxon>
        <taxon>Copepoda</taxon>
        <taxon>Harpacticoida</taxon>
        <taxon>Harpacticidae</taxon>
        <taxon>Tigriopus</taxon>
    </lineage>
</organism>
<dbReference type="AlphaFoldDB" id="A0A553NDD0"/>
<gene>
    <name evidence="1" type="ORF">TCAL_16603</name>
</gene>
<accession>A0A553NDD0</accession>